<keyword evidence="1" id="KW-0812">Transmembrane</keyword>
<gene>
    <name evidence="2" type="ORF">N783_21940</name>
</gene>
<evidence type="ECO:0000313" key="3">
    <source>
        <dbReference type="Proteomes" id="UP000030403"/>
    </source>
</evidence>
<keyword evidence="3" id="KW-1185">Reference proteome</keyword>
<dbReference type="Proteomes" id="UP000030403">
    <property type="component" value="Unassembled WGS sequence"/>
</dbReference>
<organism evidence="2 3">
    <name type="scientific">Pontibacillus marinus BH030004 = DSM 16465</name>
    <dbReference type="NCBI Taxonomy" id="1385511"/>
    <lineage>
        <taxon>Bacteria</taxon>
        <taxon>Bacillati</taxon>
        <taxon>Bacillota</taxon>
        <taxon>Bacilli</taxon>
        <taxon>Bacillales</taxon>
        <taxon>Bacillaceae</taxon>
        <taxon>Pontibacillus</taxon>
    </lineage>
</organism>
<sequence length="72" mass="8740">MKKNLIWGIPGVIILWYLIRILSTWFGFKIYHPIAPILELITGFAWATKYILPWIVLYWLIRFIQAYERKKT</sequence>
<comment type="caution">
    <text evidence="2">The sequence shown here is derived from an EMBL/GenBank/DDBJ whole genome shotgun (WGS) entry which is preliminary data.</text>
</comment>
<dbReference type="STRING" id="1385511.GCA_000425225_01830"/>
<evidence type="ECO:0000256" key="1">
    <source>
        <dbReference type="SAM" id="Phobius"/>
    </source>
</evidence>
<name>A0A0A5HJ83_9BACI</name>
<evidence type="ECO:0000313" key="2">
    <source>
        <dbReference type="EMBL" id="KGX83712.1"/>
    </source>
</evidence>
<accession>A0A0A5HJ83</accession>
<proteinExistence type="predicted"/>
<dbReference type="AlphaFoldDB" id="A0A0A5HJ83"/>
<keyword evidence="1" id="KW-1133">Transmembrane helix</keyword>
<dbReference type="EMBL" id="AVPF01000087">
    <property type="protein sequence ID" value="KGX83712.1"/>
    <property type="molecule type" value="Genomic_DNA"/>
</dbReference>
<keyword evidence="1" id="KW-0472">Membrane</keyword>
<dbReference type="OrthoDB" id="2637224at2"/>
<reference evidence="2 3" key="1">
    <citation type="submission" date="2013-08" db="EMBL/GenBank/DDBJ databases">
        <authorList>
            <person name="Huang J."/>
            <person name="Wang G."/>
        </authorList>
    </citation>
    <scope>NUCLEOTIDE SEQUENCE [LARGE SCALE GENOMIC DNA]</scope>
    <source>
        <strain evidence="2 3">BH030004</strain>
    </source>
</reference>
<feature type="transmembrane region" description="Helical" evidence="1">
    <location>
        <begin position="40"/>
        <end position="61"/>
    </location>
</feature>
<dbReference type="RefSeq" id="WP_027445860.1">
    <property type="nucleotide sequence ID" value="NZ_AULJ01000018.1"/>
</dbReference>
<feature type="transmembrane region" description="Helical" evidence="1">
    <location>
        <begin position="7"/>
        <end position="28"/>
    </location>
</feature>
<protein>
    <submittedName>
        <fullName evidence="2">Uncharacterized protein</fullName>
    </submittedName>
</protein>